<dbReference type="InterPro" id="IPR003758">
    <property type="entry name" value="LpxK"/>
</dbReference>
<dbReference type="HAMAP" id="MF_00409">
    <property type="entry name" value="LpxK"/>
    <property type="match status" value="1"/>
</dbReference>
<evidence type="ECO:0000256" key="12">
    <source>
        <dbReference type="ARBA" id="ARBA00029757"/>
    </source>
</evidence>
<dbReference type="GO" id="GO:0005524">
    <property type="term" value="F:ATP binding"/>
    <property type="evidence" value="ECO:0007669"/>
    <property type="project" value="UniProtKB-UniRule"/>
</dbReference>
<keyword evidence="9 13" id="KW-0418">Kinase</keyword>
<dbReference type="eggNOG" id="COG1663">
    <property type="taxonomic scope" value="Bacteria"/>
</dbReference>
<feature type="binding site" evidence="13">
    <location>
        <begin position="60"/>
        <end position="67"/>
    </location>
    <ligand>
        <name>ATP</name>
        <dbReference type="ChEBI" id="CHEBI:30616"/>
    </ligand>
</feature>
<comment type="catalytic activity">
    <reaction evidence="13">
        <text>a lipid A disaccharide + ATP = a lipid IVA + ADP + H(+)</text>
        <dbReference type="Rhea" id="RHEA:67840"/>
        <dbReference type="ChEBI" id="CHEBI:15378"/>
        <dbReference type="ChEBI" id="CHEBI:30616"/>
        <dbReference type="ChEBI" id="CHEBI:176343"/>
        <dbReference type="ChEBI" id="CHEBI:176425"/>
        <dbReference type="ChEBI" id="CHEBI:456216"/>
        <dbReference type="EC" id="2.7.1.130"/>
    </reaction>
</comment>
<dbReference type="EC" id="2.7.1.130" evidence="3 13"/>
<comment type="pathway">
    <text evidence="2 13">Glycolipid biosynthesis; lipid IV(A) biosynthesis; lipid IV(A) from (3R)-3-hydroxytetradecanoyl-[acyl-carrier-protein] and UDP-N-acetyl-alpha-D-glucosamine: step 6/6.</text>
</comment>
<comment type="similarity">
    <text evidence="13">Belongs to the LpxK family.</text>
</comment>
<evidence type="ECO:0000256" key="13">
    <source>
        <dbReference type="HAMAP-Rule" id="MF_00409"/>
    </source>
</evidence>
<evidence type="ECO:0000256" key="10">
    <source>
        <dbReference type="ARBA" id="ARBA00022840"/>
    </source>
</evidence>
<keyword evidence="6 13" id="KW-0441">Lipid A biosynthesis</keyword>
<dbReference type="PANTHER" id="PTHR42724">
    <property type="entry name" value="TETRAACYLDISACCHARIDE 4'-KINASE"/>
    <property type="match status" value="1"/>
</dbReference>
<evidence type="ECO:0000256" key="8">
    <source>
        <dbReference type="ARBA" id="ARBA00022741"/>
    </source>
</evidence>
<dbReference type="STRING" id="377629.TERTU_2464"/>
<dbReference type="Pfam" id="PF02606">
    <property type="entry name" value="LpxK"/>
    <property type="match status" value="1"/>
</dbReference>
<evidence type="ECO:0000256" key="1">
    <source>
        <dbReference type="ARBA" id="ARBA00002274"/>
    </source>
</evidence>
<reference evidence="14 15" key="1">
    <citation type="journal article" date="2009" name="PLoS ONE">
        <title>The complete genome of Teredinibacter turnerae T7901: an intracellular endosymbiont of marine wood-boring bivalves (shipworms).</title>
        <authorList>
            <person name="Yang J.C."/>
            <person name="Madupu R."/>
            <person name="Durkin A.S."/>
            <person name="Ekborg N.A."/>
            <person name="Pedamallu C.S."/>
            <person name="Hostetler J.B."/>
            <person name="Radune D."/>
            <person name="Toms B.S."/>
            <person name="Henrissat B."/>
            <person name="Coutinho P.M."/>
            <person name="Schwarz S."/>
            <person name="Field L."/>
            <person name="Trindade-Silva A.E."/>
            <person name="Soares C.A.G."/>
            <person name="Elshahawi S."/>
            <person name="Hanora A."/>
            <person name="Schmidt E.W."/>
            <person name="Haygood M.G."/>
            <person name="Posfai J."/>
            <person name="Benner J."/>
            <person name="Madinger C."/>
            <person name="Nove J."/>
            <person name="Anton B."/>
            <person name="Chaudhary K."/>
            <person name="Foster J."/>
            <person name="Holman A."/>
            <person name="Kumar S."/>
            <person name="Lessard P.A."/>
            <person name="Luyten Y.A."/>
            <person name="Slatko B."/>
            <person name="Wood N."/>
            <person name="Wu B."/>
            <person name="Teplitski M."/>
            <person name="Mougous J.D."/>
            <person name="Ward N."/>
            <person name="Eisen J.A."/>
            <person name="Badger J.H."/>
            <person name="Distel D.L."/>
        </authorList>
    </citation>
    <scope>NUCLEOTIDE SEQUENCE [LARGE SCALE GENOMIC DNA]</scope>
    <source>
        <strain evidence="15">ATCC 39867 / T7901</strain>
    </source>
</reference>
<dbReference type="AlphaFoldDB" id="C5BL29"/>
<evidence type="ECO:0000256" key="9">
    <source>
        <dbReference type="ARBA" id="ARBA00022777"/>
    </source>
</evidence>
<evidence type="ECO:0000256" key="4">
    <source>
        <dbReference type="ARBA" id="ARBA00016436"/>
    </source>
</evidence>
<dbReference type="InterPro" id="IPR027417">
    <property type="entry name" value="P-loop_NTPase"/>
</dbReference>
<protein>
    <recommendedName>
        <fullName evidence="4 13">Tetraacyldisaccharide 4'-kinase</fullName>
        <ecNumber evidence="3 13">2.7.1.130</ecNumber>
    </recommendedName>
    <alternativeName>
        <fullName evidence="12 13">Lipid A 4'-kinase</fullName>
    </alternativeName>
</protein>
<dbReference type="OrthoDB" id="9766423at2"/>
<dbReference type="GO" id="GO:0009244">
    <property type="term" value="P:lipopolysaccharide core region biosynthetic process"/>
    <property type="evidence" value="ECO:0007669"/>
    <property type="project" value="TreeGrafter"/>
</dbReference>
<evidence type="ECO:0000256" key="3">
    <source>
        <dbReference type="ARBA" id="ARBA00012071"/>
    </source>
</evidence>
<gene>
    <name evidence="13 14" type="primary">lpxK</name>
    <name evidence="14" type="ordered locus">TERTU_2464</name>
</gene>
<keyword evidence="5 13" id="KW-0444">Lipid biosynthesis</keyword>
<evidence type="ECO:0000313" key="15">
    <source>
        <dbReference type="Proteomes" id="UP000009080"/>
    </source>
</evidence>
<evidence type="ECO:0000256" key="6">
    <source>
        <dbReference type="ARBA" id="ARBA00022556"/>
    </source>
</evidence>
<organism evidence="14 15">
    <name type="scientific">Teredinibacter turnerae (strain ATCC 39867 / T7901)</name>
    <dbReference type="NCBI Taxonomy" id="377629"/>
    <lineage>
        <taxon>Bacteria</taxon>
        <taxon>Pseudomonadati</taxon>
        <taxon>Pseudomonadota</taxon>
        <taxon>Gammaproteobacteria</taxon>
        <taxon>Cellvibrionales</taxon>
        <taxon>Cellvibrionaceae</taxon>
        <taxon>Teredinibacter</taxon>
    </lineage>
</organism>
<dbReference type="RefSeq" id="WP_015818167.1">
    <property type="nucleotide sequence ID" value="NC_012997.1"/>
</dbReference>
<dbReference type="GO" id="GO:0005886">
    <property type="term" value="C:plasma membrane"/>
    <property type="evidence" value="ECO:0007669"/>
    <property type="project" value="TreeGrafter"/>
</dbReference>
<evidence type="ECO:0000256" key="11">
    <source>
        <dbReference type="ARBA" id="ARBA00023098"/>
    </source>
</evidence>
<dbReference type="KEGG" id="ttu:TERTU_2464"/>
<sequence>MARNKSALQAFVEQRWYHRPGLLGLLTPLEGLFIAASRRRRQQAAGVEFGVPVVVVGNISVGGTGKTPVVKALVAHLRALGRHPGVVSRGYGRATTGVLMVERASTACQVGDEPLEIQRSCDVPTVVGEDRVAAVEFLLAQAACDVVISDDGLQHYRLARQFEIAVIDGSKGLGNGHCLPVGPLREPPHRLAEVDAVLISGANSPVPYVPAAATVFRYIVKPDKLVNVKSGEVRPVNLITSFEKFTAVAGIGNPEKFFATLTDLLPPESPAFARKQFADHHQFTEADFRDLDRDTALVMTEKDAVKCVEFARDNWWYLAVDAVLDTCFYTLLGRALSQPISD</sequence>
<comment type="function">
    <text evidence="1 13">Transfers the gamma-phosphate of ATP to the 4'-position of a tetraacyldisaccharide 1-phosphate intermediate (termed DS-1-P) to form tetraacyldisaccharide 1,4'-bis-phosphate (lipid IVA).</text>
</comment>
<accession>C5BL29</accession>
<keyword evidence="11 13" id="KW-0443">Lipid metabolism</keyword>
<dbReference type="NCBIfam" id="TIGR00682">
    <property type="entry name" value="lpxK"/>
    <property type="match status" value="1"/>
</dbReference>
<dbReference type="EMBL" id="CP001614">
    <property type="protein sequence ID" value="ACR12055.1"/>
    <property type="molecule type" value="Genomic_DNA"/>
</dbReference>
<dbReference type="HOGENOM" id="CLU_038816_2_0_6"/>
<dbReference type="UniPathway" id="UPA00359">
    <property type="reaction ID" value="UER00482"/>
</dbReference>
<keyword evidence="8 13" id="KW-0547">Nucleotide-binding</keyword>
<evidence type="ECO:0000313" key="14">
    <source>
        <dbReference type="EMBL" id="ACR12055.1"/>
    </source>
</evidence>
<evidence type="ECO:0000256" key="5">
    <source>
        <dbReference type="ARBA" id="ARBA00022516"/>
    </source>
</evidence>
<dbReference type="GO" id="GO:0009245">
    <property type="term" value="P:lipid A biosynthetic process"/>
    <property type="evidence" value="ECO:0007669"/>
    <property type="project" value="UniProtKB-UniRule"/>
</dbReference>
<dbReference type="GO" id="GO:0009029">
    <property type="term" value="F:lipid-A 4'-kinase activity"/>
    <property type="evidence" value="ECO:0007669"/>
    <property type="project" value="UniProtKB-UniRule"/>
</dbReference>
<keyword evidence="15" id="KW-1185">Reference proteome</keyword>
<keyword evidence="7 13" id="KW-0808">Transferase</keyword>
<proteinExistence type="inferred from homology"/>
<dbReference type="SUPFAM" id="SSF52540">
    <property type="entry name" value="P-loop containing nucleoside triphosphate hydrolases"/>
    <property type="match status" value="1"/>
</dbReference>
<keyword evidence="10 13" id="KW-0067">ATP-binding</keyword>
<dbReference type="Proteomes" id="UP000009080">
    <property type="component" value="Chromosome"/>
</dbReference>
<name>C5BL29_TERTT</name>
<dbReference type="PANTHER" id="PTHR42724:SF1">
    <property type="entry name" value="TETRAACYLDISACCHARIDE 4'-KINASE, MITOCHONDRIAL-RELATED"/>
    <property type="match status" value="1"/>
</dbReference>
<evidence type="ECO:0000256" key="7">
    <source>
        <dbReference type="ARBA" id="ARBA00022679"/>
    </source>
</evidence>
<evidence type="ECO:0000256" key="2">
    <source>
        <dbReference type="ARBA" id="ARBA00004870"/>
    </source>
</evidence>